<organism evidence="2 3">
    <name type="scientific">Flavobacterium lacus</name>
    <dbReference type="NCBI Taxonomy" id="1353778"/>
    <lineage>
        <taxon>Bacteria</taxon>
        <taxon>Pseudomonadati</taxon>
        <taxon>Bacteroidota</taxon>
        <taxon>Flavobacteriia</taxon>
        <taxon>Flavobacteriales</taxon>
        <taxon>Flavobacteriaceae</taxon>
        <taxon>Flavobacterium</taxon>
    </lineage>
</organism>
<reference evidence="2 3" key="1">
    <citation type="submission" date="2018-06" db="EMBL/GenBank/DDBJ databases">
        <title>Genomic Encyclopedia of Type Strains, Phase III (KMG-III): the genomes of soil and plant-associated and newly described type strains.</title>
        <authorList>
            <person name="Whitman W."/>
        </authorList>
    </citation>
    <scope>NUCLEOTIDE SEQUENCE [LARGE SCALE GENOMIC DNA]</scope>
    <source>
        <strain evidence="2 3">CGMCC 1.12504</strain>
    </source>
</reference>
<dbReference type="RefSeq" id="WP_146740341.1">
    <property type="nucleotide sequence ID" value="NZ_QLSV01000009.1"/>
</dbReference>
<evidence type="ECO:0000313" key="3">
    <source>
        <dbReference type="Proteomes" id="UP000249518"/>
    </source>
</evidence>
<dbReference type="AlphaFoldDB" id="A0A328WVY3"/>
<keyword evidence="1" id="KW-0732">Signal</keyword>
<protein>
    <submittedName>
        <fullName evidence="2">Uncharacterized protein</fullName>
    </submittedName>
</protein>
<evidence type="ECO:0000256" key="1">
    <source>
        <dbReference type="SAM" id="SignalP"/>
    </source>
</evidence>
<feature type="signal peptide" evidence="1">
    <location>
        <begin position="1"/>
        <end position="23"/>
    </location>
</feature>
<feature type="chain" id="PRO_5016381991" evidence="1">
    <location>
        <begin position="24"/>
        <end position="169"/>
    </location>
</feature>
<dbReference type="EMBL" id="QLSV01000009">
    <property type="protein sequence ID" value="RAR47458.1"/>
    <property type="molecule type" value="Genomic_DNA"/>
</dbReference>
<proteinExistence type="predicted"/>
<name>A0A328WVY3_9FLAO</name>
<dbReference type="OrthoDB" id="1441032at2"/>
<accession>A0A328WVY3</accession>
<gene>
    <name evidence="2" type="ORF">B0I10_109132</name>
</gene>
<sequence length="169" mass="19526">MRKLVKLLFILFAPLLCMGQSYFDEQSFSHETSNELKGNAILLNSEKNRTAKNSGMNLLSFSVQPLTTEFSDEVMVLEIERIELEENNCIIQFNAPSYCGYSFLAEIQILDDTLNLIYQGYGSYTLGHCRYLFQYEVQKEHTESMLNLKYIMINGNLSTKKELSKKFVN</sequence>
<comment type="caution">
    <text evidence="2">The sequence shown here is derived from an EMBL/GenBank/DDBJ whole genome shotgun (WGS) entry which is preliminary data.</text>
</comment>
<evidence type="ECO:0000313" key="2">
    <source>
        <dbReference type="EMBL" id="RAR47458.1"/>
    </source>
</evidence>
<dbReference type="Proteomes" id="UP000249518">
    <property type="component" value="Unassembled WGS sequence"/>
</dbReference>
<keyword evidence="3" id="KW-1185">Reference proteome</keyword>